<organism evidence="1 2">
    <name type="scientific">Pollutimonas bauzanensis</name>
    <dbReference type="NCBI Taxonomy" id="658167"/>
    <lineage>
        <taxon>Bacteria</taxon>
        <taxon>Pseudomonadati</taxon>
        <taxon>Pseudomonadota</taxon>
        <taxon>Betaproteobacteria</taxon>
        <taxon>Burkholderiales</taxon>
        <taxon>Alcaligenaceae</taxon>
        <taxon>Pollutimonas</taxon>
    </lineage>
</organism>
<reference evidence="1 2" key="1">
    <citation type="submission" date="2016-11" db="EMBL/GenBank/DDBJ databases">
        <authorList>
            <person name="Jaros S."/>
            <person name="Januszkiewicz K."/>
            <person name="Wedrychowicz H."/>
        </authorList>
    </citation>
    <scope>NUCLEOTIDE SEQUENCE [LARGE SCALE GENOMIC DNA]</scope>
    <source>
        <strain evidence="1 2">CGMCC 1.10190</strain>
    </source>
</reference>
<dbReference type="EMBL" id="FQXE01000011">
    <property type="protein sequence ID" value="SHI17050.1"/>
    <property type="molecule type" value="Genomic_DNA"/>
</dbReference>
<protein>
    <submittedName>
        <fullName evidence="1">Uncharacterized protein</fullName>
    </submittedName>
</protein>
<dbReference type="RefSeq" id="WP_073105859.1">
    <property type="nucleotide sequence ID" value="NZ_FQXE01000011.1"/>
</dbReference>
<dbReference type="AlphaFoldDB" id="A0A1M5YYM5"/>
<accession>A0A1M5YYM5</accession>
<dbReference type="STRING" id="658167.SAMN04488135_11176"/>
<sequence>MNRDQKRLAHYLAHIAEAIARIGRYTVYMVLTPPAHPAIEHIHVDGQFDFMYDDRMFAGEDD</sequence>
<gene>
    <name evidence="1" type="ORF">SAMN04488135_11176</name>
</gene>
<proteinExistence type="predicted"/>
<name>A0A1M5YYM5_9BURK</name>
<dbReference type="Proteomes" id="UP000184226">
    <property type="component" value="Unassembled WGS sequence"/>
</dbReference>
<keyword evidence="2" id="KW-1185">Reference proteome</keyword>
<evidence type="ECO:0000313" key="2">
    <source>
        <dbReference type="Proteomes" id="UP000184226"/>
    </source>
</evidence>
<evidence type="ECO:0000313" key="1">
    <source>
        <dbReference type="EMBL" id="SHI17050.1"/>
    </source>
</evidence>